<keyword evidence="1" id="KW-0472">Membrane</keyword>
<feature type="signal peptide" evidence="2">
    <location>
        <begin position="1"/>
        <end position="19"/>
    </location>
</feature>
<proteinExistence type="predicted"/>
<evidence type="ECO:0000256" key="1">
    <source>
        <dbReference type="SAM" id="Phobius"/>
    </source>
</evidence>
<feature type="chain" id="PRO_5020281985" description="VPLPA-CTERM sorting domain-containing protein" evidence="2">
    <location>
        <begin position="20"/>
        <end position="221"/>
    </location>
</feature>
<evidence type="ECO:0000313" key="4">
    <source>
        <dbReference type="Proteomes" id="UP000306602"/>
    </source>
</evidence>
<name>A0A4S4NCZ5_9RHOB</name>
<evidence type="ECO:0000256" key="2">
    <source>
        <dbReference type="SAM" id="SignalP"/>
    </source>
</evidence>
<dbReference type="EMBL" id="SRKY01000002">
    <property type="protein sequence ID" value="THH37336.1"/>
    <property type="molecule type" value="Genomic_DNA"/>
</dbReference>
<gene>
    <name evidence="3" type="ORF">E4Z66_10505</name>
</gene>
<evidence type="ECO:0008006" key="5">
    <source>
        <dbReference type="Google" id="ProtNLM"/>
    </source>
</evidence>
<accession>A0A4S4NCZ5</accession>
<keyword evidence="2" id="KW-0732">Signal</keyword>
<sequence>MNVISKAFILGLIATQAHAASALFEDFDAGPGAWRPNTVETNTSWINAGGNPGGFLATNNFGAGVSFGVAGARAEGGAYSGALPDGTWTVSVDLLYYDTPITEARLRWRYQDPTFNGWYIPIEQSDFDLDWTSYSVTFDTNWDDATAMANGWVQETSSVAFSTLWDDIYTAEVRLLGPATPGLSAAIDNYSIQPAAVSLPAGIVLLGSALAGTMAFKRKRR</sequence>
<dbReference type="AlphaFoldDB" id="A0A4S4NCZ5"/>
<dbReference type="OrthoDB" id="288350at2"/>
<keyword evidence="1" id="KW-1133">Transmembrane helix</keyword>
<protein>
    <recommendedName>
        <fullName evidence="5">VPLPA-CTERM sorting domain-containing protein</fullName>
    </recommendedName>
</protein>
<keyword evidence="4" id="KW-1185">Reference proteome</keyword>
<keyword evidence="1" id="KW-0812">Transmembrane</keyword>
<organism evidence="3 4">
    <name type="scientific">Aliishimia ponticola</name>
    <dbReference type="NCBI Taxonomy" id="2499833"/>
    <lineage>
        <taxon>Bacteria</taxon>
        <taxon>Pseudomonadati</taxon>
        <taxon>Pseudomonadota</taxon>
        <taxon>Alphaproteobacteria</taxon>
        <taxon>Rhodobacterales</taxon>
        <taxon>Paracoccaceae</taxon>
        <taxon>Aliishimia</taxon>
    </lineage>
</organism>
<evidence type="ECO:0000313" key="3">
    <source>
        <dbReference type="EMBL" id="THH37336.1"/>
    </source>
</evidence>
<dbReference type="RefSeq" id="WP_136462932.1">
    <property type="nucleotide sequence ID" value="NZ_SRKY01000002.1"/>
</dbReference>
<reference evidence="3 4" key="1">
    <citation type="submission" date="2019-04" db="EMBL/GenBank/DDBJ databases">
        <title>Shimia ponticola sp. nov., isolated from seawater.</title>
        <authorList>
            <person name="Kim Y.-O."/>
            <person name="Yoon J.-H."/>
        </authorList>
    </citation>
    <scope>NUCLEOTIDE SEQUENCE [LARGE SCALE GENOMIC DNA]</scope>
    <source>
        <strain evidence="3 4">MYP11</strain>
    </source>
</reference>
<comment type="caution">
    <text evidence="3">The sequence shown here is derived from an EMBL/GenBank/DDBJ whole genome shotgun (WGS) entry which is preliminary data.</text>
</comment>
<dbReference type="Proteomes" id="UP000306602">
    <property type="component" value="Unassembled WGS sequence"/>
</dbReference>
<feature type="transmembrane region" description="Helical" evidence="1">
    <location>
        <begin position="197"/>
        <end position="216"/>
    </location>
</feature>